<dbReference type="InterPro" id="IPR003661">
    <property type="entry name" value="HisK_dim/P_dom"/>
</dbReference>
<keyword evidence="5" id="KW-1133">Transmembrane helix</keyword>
<dbReference type="Pfam" id="PF07495">
    <property type="entry name" value="Y_Y_Y"/>
    <property type="match status" value="1"/>
</dbReference>
<reference evidence="7 8" key="1">
    <citation type="journal article" date="2015" name="Int. J. Syst. Evol. Microbiol.">
        <title>Carboxylicivirga linearis sp. nov., isolated from a sea cucumber culture pond.</title>
        <authorList>
            <person name="Wang F.Q."/>
            <person name="Zhou Y.X."/>
            <person name="Lin X.Z."/>
            <person name="Chen G.J."/>
            <person name="Du Z.J."/>
        </authorList>
    </citation>
    <scope>NUCLEOTIDE SEQUENCE [LARGE SCALE GENOMIC DNA]</scope>
    <source>
        <strain evidence="7 8">FB218</strain>
    </source>
</reference>
<dbReference type="InterPro" id="IPR003594">
    <property type="entry name" value="HATPase_dom"/>
</dbReference>
<dbReference type="Gene3D" id="1.10.287.130">
    <property type="match status" value="1"/>
</dbReference>
<protein>
    <recommendedName>
        <fullName evidence="2">histidine kinase</fullName>
        <ecNumber evidence="2">2.7.13.3</ecNumber>
    </recommendedName>
</protein>
<feature type="domain" description="Histidine kinase" evidence="6">
    <location>
        <begin position="875"/>
        <end position="1093"/>
    </location>
</feature>
<organism evidence="7 8">
    <name type="scientific">Carboxylicivirga linearis</name>
    <dbReference type="NCBI Taxonomy" id="1628157"/>
    <lineage>
        <taxon>Bacteria</taxon>
        <taxon>Pseudomonadati</taxon>
        <taxon>Bacteroidota</taxon>
        <taxon>Bacteroidia</taxon>
        <taxon>Marinilabiliales</taxon>
        <taxon>Marinilabiliaceae</taxon>
        <taxon>Carboxylicivirga</taxon>
    </lineage>
</organism>
<evidence type="ECO:0000256" key="4">
    <source>
        <dbReference type="SAM" id="Coils"/>
    </source>
</evidence>
<accession>A0ABS5JTV7</accession>
<evidence type="ECO:0000259" key="6">
    <source>
        <dbReference type="PROSITE" id="PS50109"/>
    </source>
</evidence>
<dbReference type="EMBL" id="JAGUCO010000004">
    <property type="protein sequence ID" value="MBS2098278.1"/>
    <property type="molecule type" value="Genomic_DNA"/>
</dbReference>
<dbReference type="PANTHER" id="PTHR43547">
    <property type="entry name" value="TWO-COMPONENT HISTIDINE KINASE"/>
    <property type="match status" value="1"/>
</dbReference>
<evidence type="ECO:0000256" key="1">
    <source>
        <dbReference type="ARBA" id="ARBA00000085"/>
    </source>
</evidence>
<dbReference type="SUPFAM" id="SSF63829">
    <property type="entry name" value="Calcium-dependent phosphotriesterase"/>
    <property type="match status" value="2"/>
</dbReference>
<evidence type="ECO:0000256" key="3">
    <source>
        <dbReference type="ARBA" id="ARBA00022553"/>
    </source>
</evidence>
<feature type="coiled-coil region" evidence="4">
    <location>
        <begin position="817"/>
        <end position="868"/>
    </location>
</feature>
<keyword evidence="3" id="KW-0597">Phosphoprotein</keyword>
<evidence type="ECO:0000256" key="2">
    <source>
        <dbReference type="ARBA" id="ARBA00012438"/>
    </source>
</evidence>
<dbReference type="SMART" id="SM00388">
    <property type="entry name" value="HisKA"/>
    <property type="match status" value="1"/>
</dbReference>
<dbReference type="Gene3D" id="2.60.40.10">
    <property type="entry name" value="Immunoglobulins"/>
    <property type="match status" value="1"/>
</dbReference>
<dbReference type="PANTHER" id="PTHR43547:SF2">
    <property type="entry name" value="HYBRID SIGNAL TRANSDUCTION HISTIDINE KINASE C"/>
    <property type="match status" value="1"/>
</dbReference>
<dbReference type="Pfam" id="PF02518">
    <property type="entry name" value="HATPase_c"/>
    <property type="match status" value="1"/>
</dbReference>
<sequence length="1094" mass="124894">MVHKSNAQPEELKFRYFNQKQGLSNTFITSITKDSTGYIWVGTINGLNRFDGRVFTPYYDNSKDTTQLQHYYITTLFIDSKSTLWVGTQNGLHSYNNFKDNFRRYHIDGANRKGEAINIGCIAENSEGDIFVSVDASLYKYHRKENVFRHFIDAPKGMISKFIFDSHDNIWIGSMANGGLSYYKNNTGKLLNFSSYELPSRVPTENIQDLELNNDTLWIGSRGQGLISYDINKKVFTKHPVGLPDTDHIVDIMISTEGKIWSIDYTGLKFYNKESKSFYGYYFYSEDPQSIRTSPAIIYQDNQNNIWVGHNGEGLGLRVPPSGFQSIFNNKAHKWYLNNVGVNAITKDVNGSLWIANSGPGITIFDYGHWKKEEKWHDQNKPHGLGAGTVFSLYTDTEGVTWVGTYEGGLQKYDSEKNRFVNYRYNPADSSSISSNDIRLITEDVNNDLWLITYGKGIDRFDKDNKRFIHFNTENSGLANPYVNDILCASSGDLWVATVWGLSMMPKNTDQFKNFYFNSDDSTSISSNNVFVLFEDSKGRIWVGTDNGLNLYSADGTFQRFDRTKLKTTICGIQEDGHNAVWLSTYNGIIRLDPELGDIQLYEGMEAVNNNSFVPRSQYKDWEGRIYFGGTKGITHFMPDEVTTNIYPPDVVFTNLHVLNQNTQPNDSSSILDKHINYANYFEIEYDDKIITFEYLGLSYNNPEDNMYMYKLDGLHDGWQSPTKQTTASFTNLQPGKYAFQVKAANNDGVWSANVAKVSFKVKPPWYRTSIFIVLVMILFVIIGWITLNIHSLRIRRQRKLLAIQVHKKTRELRQTNEELLTQAEYLDNLNKLLEERQAQLEQQSRILSEKSDELVSSNKRLKELNTTKDRLFSIIAHDLISPFNTILGMSELLMGAEEEGEAHERKKLARNVNISASHIFDLLQNLLMWAKGQTKEVKVSRHKFTVRNAIHTSITHLNEAFQQKDIQFRIECEESMEAFGDIDMFKTVVRNLVSNAIKFTKTNGIIKVIARGQGKMVEVTVEDNGIGIAPEKIPFVFEQEGLRSTYGTSGETGTGIGLFLCKDLVEKNNGSINVHSEQDKGTRFVFTIPRAVE</sequence>
<dbReference type="SMART" id="SM00387">
    <property type="entry name" value="HATPase_c"/>
    <property type="match status" value="1"/>
</dbReference>
<comment type="catalytic activity">
    <reaction evidence="1">
        <text>ATP + protein L-histidine = ADP + protein N-phospho-L-histidine.</text>
        <dbReference type="EC" id="2.7.13.3"/>
    </reaction>
</comment>
<dbReference type="Gene3D" id="3.30.565.10">
    <property type="entry name" value="Histidine kinase-like ATPase, C-terminal domain"/>
    <property type="match status" value="1"/>
</dbReference>
<evidence type="ECO:0000313" key="8">
    <source>
        <dbReference type="Proteomes" id="UP000708576"/>
    </source>
</evidence>
<dbReference type="InterPro" id="IPR013783">
    <property type="entry name" value="Ig-like_fold"/>
</dbReference>
<evidence type="ECO:0000256" key="5">
    <source>
        <dbReference type="SAM" id="Phobius"/>
    </source>
</evidence>
<evidence type="ECO:0000313" key="7">
    <source>
        <dbReference type="EMBL" id="MBS2098278.1"/>
    </source>
</evidence>
<comment type="caution">
    <text evidence="7">The sequence shown here is derived from an EMBL/GenBank/DDBJ whole genome shotgun (WGS) entry which is preliminary data.</text>
</comment>
<proteinExistence type="predicted"/>
<gene>
    <name evidence="7" type="ORF">KEM10_08295</name>
</gene>
<dbReference type="InterPro" id="IPR011123">
    <property type="entry name" value="Y_Y_Y"/>
</dbReference>
<dbReference type="InterPro" id="IPR036097">
    <property type="entry name" value="HisK_dim/P_sf"/>
</dbReference>
<dbReference type="SUPFAM" id="SSF55874">
    <property type="entry name" value="ATPase domain of HSP90 chaperone/DNA topoisomerase II/histidine kinase"/>
    <property type="match status" value="1"/>
</dbReference>
<dbReference type="Proteomes" id="UP000708576">
    <property type="component" value="Unassembled WGS sequence"/>
</dbReference>
<dbReference type="SUPFAM" id="SSF47384">
    <property type="entry name" value="Homodimeric domain of signal transducing histidine kinase"/>
    <property type="match status" value="1"/>
</dbReference>
<dbReference type="InterPro" id="IPR011110">
    <property type="entry name" value="Reg_prop"/>
</dbReference>
<feature type="transmembrane region" description="Helical" evidence="5">
    <location>
        <begin position="766"/>
        <end position="790"/>
    </location>
</feature>
<keyword evidence="5" id="KW-0812">Transmembrane</keyword>
<keyword evidence="5" id="KW-0472">Membrane</keyword>
<dbReference type="EC" id="2.7.13.3" evidence="2"/>
<dbReference type="InterPro" id="IPR015943">
    <property type="entry name" value="WD40/YVTN_repeat-like_dom_sf"/>
</dbReference>
<dbReference type="Pfam" id="PF07494">
    <property type="entry name" value="Reg_prop"/>
    <property type="match status" value="2"/>
</dbReference>
<keyword evidence="8" id="KW-1185">Reference proteome</keyword>
<dbReference type="PROSITE" id="PS50109">
    <property type="entry name" value="HIS_KIN"/>
    <property type="match status" value="1"/>
</dbReference>
<dbReference type="CDD" id="cd00082">
    <property type="entry name" value="HisKA"/>
    <property type="match status" value="1"/>
</dbReference>
<dbReference type="Gene3D" id="2.130.10.10">
    <property type="entry name" value="YVTN repeat-like/Quinoprotein amine dehydrogenase"/>
    <property type="match status" value="2"/>
</dbReference>
<dbReference type="InterPro" id="IPR004358">
    <property type="entry name" value="Sig_transdc_His_kin-like_C"/>
</dbReference>
<dbReference type="RefSeq" id="WP_212215522.1">
    <property type="nucleotide sequence ID" value="NZ_JAGUCO010000004.1"/>
</dbReference>
<dbReference type="PRINTS" id="PR00344">
    <property type="entry name" value="BCTRLSENSOR"/>
</dbReference>
<dbReference type="InterPro" id="IPR005467">
    <property type="entry name" value="His_kinase_dom"/>
</dbReference>
<keyword evidence="4" id="KW-0175">Coiled coil</keyword>
<name>A0ABS5JTV7_9BACT</name>
<dbReference type="CDD" id="cd00075">
    <property type="entry name" value="HATPase"/>
    <property type="match status" value="1"/>
</dbReference>
<dbReference type="InterPro" id="IPR036890">
    <property type="entry name" value="HATPase_C_sf"/>
</dbReference>